<organism evidence="9 10">
    <name type="scientific">Cypionkella aquatica</name>
    <dbReference type="NCBI Taxonomy" id="1756042"/>
    <lineage>
        <taxon>Bacteria</taxon>
        <taxon>Pseudomonadati</taxon>
        <taxon>Pseudomonadota</taxon>
        <taxon>Alphaproteobacteria</taxon>
        <taxon>Rhodobacterales</taxon>
        <taxon>Paracoccaceae</taxon>
        <taxon>Cypionkella</taxon>
    </lineage>
</organism>
<dbReference type="GO" id="GO:0009252">
    <property type="term" value="P:peptidoglycan biosynthetic process"/>
    <property type="evidence" value="ECO:0007669"/>
    <property type="project" value="UniProtKB-KW"/>
</dbReference>
<evidence type="ECO:0000313" key="9">
    <source>
        <dbReference type="EMBL" id="GLS85895.1"/>
    </source>
</evidence>
<dbReference type="AlphaFoldDB" id="A0AA37X0I6"/>
<evidence type="ECO:0000256" key="6">
    <source>
        <dbReference type="ARBA" id="ARBA00023316"/>
    </source>
</evidence>
<gene>
    <name evidence="9" type="ORF">GCM10010873_08690</name>
</gene>
<comment type="similarity">
    <text evidence="2">Belongs to the YkuD family.</text>
</comment>
<dbReference type="Pfam" id="PF03734">
    <property type="entry name" value="YkuD"/>
    <property type="match status" value="1"/>
</dbReference>
<feature type="domain" description="L,D-TPase catalytic" evidence="8">
    <location>
        <begin position="1"/>
        <end position="166"/>
    </location>
</feature>
<reference evidence="9 10" key="1">
    <citation type="journal article" date="2014" name="Int. J. Syst. Evol. Microbiol.">
        <title>Complete genome sequence of Corynebacterium casei LMG S-19264T (=DSM 44701T), isolated from a smear-ripened cheese.</title>
        <authorList>
            <consortium name="US DOE Joint Genome Institute (JGI-PGF)"/>
            <person name="Walter F."/>
            <person name="Albersmeier A."/>
            <person name="Kalinowski J."/>
            <person name="Ruckert C."/>
        </authorList>
    </citation>
    <scope>NUCLEOTIDE SEQUENCE [LARGE SCALE GENOMIC DNA]</scope>
    <source>
        <strain evidence="9 10">NBRC 111766</strain>
    </source>
</reference>
<dbReference type="EMBL" id="BSPP01000004">
    <property type="protein sequence ID" value="GLS85895.1"/>
    <property type="molecule type" value="Genomic_DNA"/>
</dbReference>
<dbReference type="PROSITE" id="PS52029">
    <property type="entry name" value="LD_TPASE"/>
    <property type="match status" value="1"/>
</dbReference>
<dbReference type="CDD" id="cd16913">
    <property type="entry name" value="YkuD_like"/>
    <property type="match status" value="1"/>
</dbReference>
<comment type="pathway">
    <text evidence="1 7">Cell wall biogenesis; peptidoglycan biosynthesis.</text>
</comment>
<evidence type="ECO:0000259" key="8">
    <source>
        <dbReference type="PROSITE" id="PS52029"/>
    </source>
</evidence>
<evidence type="ECO:0000256" key="1">
    <source>
        <dbReference type="ARBA" id="ARBA00004752"/>
    </source>
</evidence>
<dbReference type="RefSeq" id="WP_284324108.1">
    <property type="nucleotide sequence ID" value="NZ_BSPP01000004.1"/>
</dbReference>
<proteinExistence type="inferred from homology"/>
<sequence>MKSSDLILTPTGLLFQNRRFPCTIGRGGITADKHEGDGGTPVGAHRIVGALYRPDRIAKTAVPKWAVPIRPGDLWSDDPNDFDYNQLVRAPYPYSHEQLTRSDPQYDLILITDWNWDDPTPGAGSAIFIHTWRSPSHPTAGCIGLSRHSLLWIANRLRPESRLIVR</sequence>
<evidence type="ECO:0000256" key="4">
    <source>
        <dbReference type="ARBA" id="ARBA00022960"/>
    </source>
</evidence>
<keyword evidence="3" id="KW-0808">Transferase</keyword>
<dbReference type="PANTHER" id="PTHR38589">
    <property type="entry name" value="BLR0621 PROTEIN"/>
    <property type="match status" value="1"/>
</dbReference>
<dbReference type="Proteomes" id="UP001157355">
    <property type="component" value="Unassembled WGS sequence"/>
</dbReference>
<keyword evidence="4 7" id="KW-0133">Cell shape</keyword>
<dbReference type="SUPFAM" id="SSF141523">
    <property type="entry name" value="L,D-transpeptidase catalytic domain-like"/>
    <property type="match status" value="1"/>
</dbReference>
<dbReference type="GO" id="GO:0016740">
    <property type="term" value="F:transferase activity"/>
    <property type="evidence" value="ECO:0007669"/>
    <property type="project" value="UniProtKB-KW"/>
</dbReference>
<dbReference type="GO" id="GO:0004180">
    <property type="term" value="F:carboxypeptidase activity"/>
    <property type="evidence" value="ECO:0007669"/>
    <property type="project" value="UniProtKB-ARBA"/>
</dbReference>
<dbReference type="InterPro" id="IPR038063">
    <property type="entry name" value="Transpep_catalytic_dom"/>
</dbReference>
<keyword evidence="10" id="KW-1185">Reference proteome</keyword>
<evidence type="ECO:0000256" key="7">
    <source>
        <dbReference type="PROSITE-ProRule" id="PRU01373"/>
    </source>
</evidence>
<keyword evidence="6 7" id="KW-0961">Cell wall biogenesis/degradation</keyword>
<feature type="active site" description="Proton donor/acceptor" evidence="7">
    <location>
        <position position="130"/>
    </location>
</feature>
<dbReference type="GO" id="GO:0071555">
    <property type="term" value="P:cell wall organization"/>
    <property type="evidence" value="ECO:0007669"/>
    <property type="project" value="UniProtKB-UniRule"/>
</dbReference>
<feature type="active site" description="Nucleophile" evidence="7">
    <location>
        <position position="142"/>
    </location>
</feature>
<protein>
    <recommendedName>
        <fullName evidence="8">L,D-TPase catalytic domain-containing protein</fullName>
    </recommendedName>
</protein>
<evidence type="ECO:0000313" key="10">
    <source>
        <dbReference type="Proteomes" id="UP001157355"/>
    </source>
</evidence>
<evidence type="ECO:0000256" key="5">
    <source>
        <dbReference type="ARBA" id="ARBA00022984"/>
    </source>
</evidence>
<dbReference type="PANTHER" id="PTHR38589:SF1">
    <property type="entry name" value="BLR0621 PROTEIN"/>
    <property type="match status" value="1"/>
</dbReference>
<keyword evidence="5 7" id="KW-0573">Peptidoglycan synthesis</keyword>
<accession>A0AA37X0I6</accession>
<name>A0AA37X0I6_9RHOB</name>
<comment type="caution">
    <text evidence="9">The sequence shown here is derived from an EMBL/GenBank/DDBJ whole genome shotgun (WGS) entry which is preliminary data.</text>
</comment>
<dbReference type="GO" id="GO:0008360">
    <property type="term" value="P:regulation of cell shape"/>
    <property type="evidence" value="ECO:0007669"/>
    <property type="project" value="UniProtKB-UniRule"/>
</dbReference>
<evidence type="ECO:0000256" key="3">
    <source>
        <dbReference type="ARBA" id="ARBA00022679"/>
    </source>
</evidence>
<evidence type="ECO:0000256" key="2">
    <source>
        <dbReference type="ARBA" id="ARBA00005992"/>
    </source>
</evidence>
<dbReference type="InterPro" id="IPR005490">
    <property type="entry name" value="LD_TPept_cat_dom"/>
</dbReference>